<name>A0ACC8EP13_9PEZI</name>
<accession>A0ACC8EP13</accession>
<evidence type="ECO:0000313" key="2">
    <source>
        <dbReference type="Proteomes" id="UP000250078"/>
    </source>
</evidence>
<reference evidence="1 2" key="1">
    <citation type="journal article" date="2016" name="Nat. Commun.">
        <title>Ectomycorrhizal ecology is imprinted in the genome of the dominant symbiotic fungus Cenococcum geophilum.</title>
        <authorList>
            <consortium name="DOE Joint Genome Institute"/>
            <person name="Peter M."/>
            <person name="Kohler A."/>
            <person name="Ohm R.A."/>
            <person name="Kuo A."/>
            <person name="Krutzmann J."/>
            <person name="Morin E."/>
            <person name="Arend M."/>
            <person name="Barry K.W."/>
            <person name="Binder M."/>
            <person name="Choi C."/>
            <person name="Clum A."/>
            <person name="Copeland A."/>
            <person name="Grisel N."/>
            <person name="Haridas S."/>
            <person name="Kipfer T."/>
            <person name="LaButti K."/>
            <person name="Lindquist E."/>
            <person name="Lipzen A."/>
            <person name="Maire R."/>
            <person name="Meier B."/>
            <person name="Mihaltcheva S."/>
            <person name="Molinier V."/>
            <person name="Murat C."/>
            <person name="Poggeler S."/>
            <person name="Quandt C.A."/>
            <person name="Sperisen C."/>
            <person name="Tritt A."/>
            <person name="Tisserant E."/>
            <person name="Crous P.W."/>
            <person name="Henrissat B."/>
            <person name="Nehls U."/>
            <person name="Egli S."/>
            <person name="Spatafora J.W."/>
            <person name="Grigoriev I.V."/>
            <person name="Martin F.M."/>
        </authorList>
    </citation>
    <scope>NUCLEOTIDE SEQUENCE [LARGE SCALE GENOMIC DNA]</scope>
    <source>
        <strain evidence="1 2">1.58</strain>
    </source>
</reference>
<sequence>MLKQTVCSGSVMAPSGQCSEEQPLGWNRESRLRKCLPSRKMWLSPGHIYRAERLLSLLQAIDANPEATQIYLTAPTRAFRDIPIFKLESFTDPHHLSNSCPGTHSYSQQLFGWHEHSFISHPPSLSLHCTPFPWCKDSAAATHDLLLLFHATPALPIVADSLRLCMASCPWH</sequence>
<evidence type="ECO:0000313" key="1">
    <source>
        <dbReference type="EMBL" id="OCK88147.1"/>
    </source>
</evidence>
<gene>
    <name evidence="1" type="ORF">K441DRAFT_327162</name>
</gene>
<dbReference type="EMBL" id="KV748248">
    <property type="protein sequence ID" value="OCK88147.1"/>
    <property type="molecule type" value="Genomic_DNA"/>
</dbReference>
<protein>
    <submittedName>
        <fullName evidence="1">Uncharacterized protein</fullName>
    </submittedName>
</protein>
<organism evidence="1 2">
    <name type="scientific">Cenococcum geophilum 1.58</name>
    <dbReference type="NCBI Taxonomy" id="794803"/>
    <lineage>
        <taxon>Eukaryota</taxon>
        <taxon>Fungi</taxon>
        <taxon>Dikarya</taxon>
        <taxon>Ascomycota</taxon>
        <taxon>Pezizomycotina</taxon>
        <taxon>Dothideomycetes</taxon>
        <taxon>Pleosporomycetidae</taxon>
        <taxon>Gloniales</taxon>
        <taxon>Gloniaceae</taxon>
        <taxon>Cenococcum</taxon>
    </lineage>
</organism>
<keyword evidence="2" id="KW-1185">Reference proteome</keyword>
<proteinExistence type="predicted"/>
<dbReference type="Proteomes" id="UP000250078">
    <property type="component" value="Unassembled WGS sequence"/>
</dbReference>